<name>A0A133NNM0_GARVA</name>
<accession>A0A133NNM0</accession>
<comment type="caution">
    <text evidence="1">The sequence shown here is derived from an EMBL/GenBank/DDBJ whole genome shotgun (WGS) entry which is preliminary data.</text>
</comment>
<organism evidence="1 2">
    <name type="scientific">Gardnerella vaginalis</name>
    <dbReference type="NCBI Taxonomy" id="2702"/>
    <lineage>
        <taxon>Bacteria</taxon>
        <taxon>Bacillati</taxon>
        <taxon>Actinomycetota</taxon>
        <taxon>Actinomycetes</taxon>
        <taxon>Bifidobacteriales</taxon>
        <taxon>Bifidobacteriaceae</taxon>
        <taxon>Gardnerella</taxon>
    </lineage>
</organism>
<dbReference type="PATRIC" id="fig|2702.100.peg.1428"/>
<evidence type="ECO:0000313" key="2">
    <source>
        <dbReference type="Proteomes" id="UP000070687"/>
    </source>
</evidence>
<proteinExistence type="predicted"/>
<sequence>MELFASYSYYVNLRFAVRISIPIAVTQYILKTTAVCGKPD</sequence>
<protein>
    <submittedName>
        <fullName evidence="1">Uncharacterized protein</fullName>
    </submittedName>
</protein>
<dbReference type="AlphaFoldDB" id="A0A133NNM0"/>
<gene>
    <name evidence="1" type="ORF">HMPREF3208_01438</name>
</gene>
<dbReference type="Proteomes" id="UP000070687">
    <property type="component" value="Unassembled WGS sequence"/>
</dbReference>
<reference evidence="1 2" key="1">
    <citation type="submission" date="2016-01" db="EMBL/GenBank/DDBJ databases">
        <authorList>
            <person name="Oliw E.H."/>
        </authorList>
    </citation>
    <scope>NUCLEOTIDE SEQUENCE [LARGE SCALE GENOMIC DNA]</scope>
    <source>
        <strain evidence="1 2">PSS_7772B</strain>
    </source>
</reference>
<dbReference type="EMBL" id="LRQB01000106">
    <property type="protein sequence ID" value="KXA17870.1"/>
    <property type="molecule type" value="Genomic_DNA"/>
</dbReference>
<evidence type="ECO:0000313" key="1">
    <source>
        <dbReference type="EMBL" id="KXA17870.1"/>
    </source>
</evidence>